<keyword evidence="1" id="KW-1133">Transmembrane helix</keyword>
<keyword evidence="3" id="KW-1185">Reference proteome</keyword>
<name>A0A653BTY4_CALMS</name>
<feature type="transmembrane region" description="Helical" evidence="1">
    <location>
        <begin position="22"/>
        <end position="42"/>
    </location>
</feature>
<dbReference type="EMBL" id="CAACVG010005245">
    <property type="protein sequence ID" value="VEN39054.1"/>
    <property type="molecule type" value="Genomic_DNA"/>
</dbReference>
<evidence type="ECO:0000313" key="2">
    <source>
        <dbReference type="EMBL" id="VEN39054.1"/>
    </source>
</evidence>
<protein>
    <submittedName>
        <fullName evidence="2">Uncharacterized protein</fullName>
    </submittedName>
</protein>
<dbReference type="OrthoDB" id="10023262at2759"/>
<sequence>MKVSFYKAAVDVLQEVFSLRTWLLFVTGYFFLVFLVFCASCIKDVANIYMDIMCRDDYDTTIQLLKTQSSRSKRLQRRCEILINH</sequence>
<keyword evidence="1" id="KW-0812">Transmembrane</keyword>
<keyword evidence="1" id="KW-0472">Membrane</keyword>
<reference evidence="2 3" key="1">
    <citation type="submission" date="2019-01" db="EMBL/GenBank/DDBJ databases">
        <authorList>
            <person name="Sayadi A."/>
        </authorList>
    </citation>
    <scope>NUCLEOTIDE SEQUENCE [LARGE SCALE GENOMIC DNA]</scope>
</reference>
<dbReference type="Proteomes" id="UP000410492">
    <property type="component" value="Unassembled WGS sequence"/>
</dbReference>
<organism evidence="2 3">
    <name type="scientific">Callosobruchus maculatus</name>
    <name type="common">Southern cowpea weevil</name>
    <name type="synonym">Pulse bruchid</name>
    <dbReference type="NCBI Taxonomy" id="64391"/>
    <lineage>
        <taxon>Eukaryota</taxon>
        <taxon>Metazoa</taxon>
        <taxon>Ecdysozoa</taxon>
        <taxon>Arthropoda</taxon>
        <taxon>Hexapoda</taxon>
        <taxon>Insecta</taxon>
        <taxon>Pterygota</taxon>
        <taxon>Neoptera</taxon>
        <taxon>Endopterygota</taxon>
        <taxon>Coleoptera</taxon>
        <taxon>Polyphaga</taxon>
        <taxon>Cucujiformia</taxon>
        <taxon>Chrysomeloidea</taxon>
        <taxon>Chrysomelidae</taxon>
        <taxon>Bruchinae</taxon>
        <taxon>Bruchini</taxon>
        <taxon>Callosobruchus</taxon>
    </lineage>
</organism>
<accession>A0A653BTY4</accession>
<dbReference type="AlphaFoldDB" id="A0A653BTY4"/>
<evidence type="ECO:0000313" key="3">
    <source>
        <dbReference type="Proteomes" id="UP000410492"/>
    </source>
</evidence>
<evidence type="ECO:0000256" key="1">
    <source>
        <dbReference type="SAM" id="Phobius"/>
    </source>
</evidence>
<gene>
    <name evidence="2" type="ORF">CALMAC_LOCUS3735</name>
</gene>
<proteinExistence type="predicted"/>